<evidence type="ECO:0000313" key="1">
    <source>
        <dbReference type="EMBL" id="KIK17187.1"/>
    </source>
</evidence>
<name>A0A0C9Z427_9AGAM</name>
<reference evidence="2" key="2">
    <citation type="submission" date="2015-01" db="EMBL/GenBank/DDBJ databases">
        <title>Evolutionary Origins and Diversification of the Mycorrhizal Mutualists.</title>
        <authorList>
            <consortium name="DOE Joint Genome Institute"/>
            <consortium name="Mycorrhizal Genomics Consortium"/>
            <person name="Kohler A."/>
            <person name="Kuo A."/>
            <person name="Nagy L.G."/>
            <person name="Floudas D."/>
            <person name="Copeland A."/>
            <person name="Barry K.W."/>
            <person name="Cichocki N."/>
            <person name="Veneault-Fourrey C."/>
            <person name="LaButti K."/>
            <person name="Lindquist E.A."/>
            <person name="Lipzen A."/>
            <person name="Lundell T."/>
            <person name="Morin E."/>
            <person name="Murat C."/>
            <person name="Riley R."/>
            <person name="Ohm R."/>
            <person name="Sun H."/>
            <person name="Tunlid A."/>
            <person name="Henrissat B."/>
            <person name="Grigoriev I.V."/>
            <person name="Hibbett D.S."/>
            <person name="Martin F."/>
        </authorList>
    </citation>
    <scope>NUCLEOTIDE SEQUENCE [LARGE SCALE GENOMIC DNA]</scope>
    <source>
        <strain evidence="2">441</strain>
    </source>
</reference>
<evidence type="ECO:0000313" key="2">
    <source>
        <dbReference type="Proteomes" id="UP000054018"/>
    </source>
</evidence>
<keyword evidence="2" id="KW-1185">Reference proteome</keyword>
<dbReference type="HOGENOM" id="CLU_1579148_0_0_1"/>
<dbReference type="AlphaFoldDB" id="A0A0C9Z427"/>
<protein>
    <submittedName>
        <fullName evidence="1">Uncharacterized protein</fullName>
    </submittedName>
</protein>
<reference evidence="1 2" key="1">
    <citation type="submission" date="2014-04" db="EMBL/GenBank/DDBJ databases">
        <authorList>
            <consortium name="DOE Joint Genome Institute"/>
            <person name="Kuo A."/>
            <person name="Kohler A."/>
            <person name="Costa M.D."/>
            <person name="Nagy L.G."/>
            <person name="Floudas D."/>
            <person name="Copeland A."/>
            <person name="Barry K.W."/>
            <person name="Cichocki N."/>
            <person name="Veneault-Fourrey C."/>
            <person name="LaButti K."/>
            <person name="Lindquist E.A."/>
            <person name="Lipzen A."/>
            <person name="Lundell T."/>
            <person name="Morin E."/>
            <person name="Murat C."/>
            <person name="Sun H."/>
            <person name="Tunlid A."/>
            <person name="Henrissat B."/>
            <person name="Grigoriev I.V."/>
            <person name="Hibbett D.S."/>
            <person name="Martin F."/>
            <person name="Nordberg H.P."/>
            <person name="Cantor M.N."/>
            <person name="Hua S.X."/>
        </authorList>
    </citation>
    <scope>NUCLEOTIDE SEQUENCE [LARGE SCALE GENOMIC DNA]</scope>
    <source>
        <strain evidence="1 2">441</strain>
    </source>
</reference>
<proteinExistence type="predicted"/>
<dbReference type="EMBL" id="KN833836">
    <property type="protein sequence ID" value="KIK17187.1"/>
    <property type="molecule type" value="Genomic_DNA"/>
</dbReference>
<organism evidence="1 2">
    <name type="scientific">Pisolithus microcarpus 441</name>
    <dbReference type="NCBI Taxonomy" id="765257"/>
    <lineage>
        <taxon>Eukaryota</taxon>
        <taxon>Fungi</taxon>
        <taxon>Dikarya</taxon>
        <taxon>Basidiomycota</taxon>
        <taxon>Agaricomycotina</taxon>
        <taxon>Agaricomycetes</taxon>
        <taxon>Agaricomycetidae</taxon>
        <taxon>Boletales</taxon>
        <taxon>Sclerodermatineae</taxon>
        <taxon>Pisolithaceae</taxon>
        <taxon>Pisolithus</taxon>
    </lineage>
</organism>
<gene>
    <name evidence="1" type="ORF">PISMIDRAFT_234578</name>
</gene>
<sequence>MGLRLVGMPSPCATIRCRFDLYRFCYMQLIISYCKDRHERSWAYQVQEYEAQIVARLGNMNSLNKIRRNDVLGSLPRLSGVQKFFRGFNANCGLQTPGCGWLSKEQPEMTLLCTILHRRARLTVSVMISVSSHLPYMWDMSFYLKLSRLSFFNFGQALTVPALYFRQYS</sequence>
<accession>A0A0C9Z427</accession>
<dbReference type="Proteomes" id="UP000054018">
    <property type="component" value="Unassembled WGS sequence"/>
</dbReference>